<sequence length="110" mass="12841">ASLIERREKAQQKHDEAKSLKDGIDRRSRIVTNMLRKYFSNEQYDDYEHFIRMKSTLLMDAKDIEENILIIEKQIEILTQISISDSQNLQTSNNTESLQTNSFKAISSMA</sequence>
<protein>
    <recommendedName>
        <fullName evidence="6">ASD2 domain-containing protein</fullName>
    </recommendedName>
</protein>
<dbReference type="Proteomes" id="UP000663870">
    <property type="component" value="Unassembled WGS sequence"/>
</dbReference>
<dbReference type="InterPro" id="IPR014799">
    <property type="entry name" value="ASD2_dom"/>
</dbReference>
<dbReference type="PANTHER" id="PTHR15012">
    <property type="entry name" value="APICAL PROTEIN/SHROOM-RELATED"/>
    <property type="match status" value="1"/>
</dbReference>
<feature type="domain" description="ASD2" evidence="6">
    <location>
        <begin position="1"/>
        <end position="83"/>
    </location>
</feature>
<keyword evidence="3" id="KW-0963">Cytoplasm</keyword>
<comment type="caution">
    <text evidence="8">The sequence shown here is derived from an EMBL/GenBank/DDBJ whole genome shotgun (WGS) entry which is preliminary data.</text>
</comment>
<dbReference type="AlphaFoldDB" id="A0A816GNV9"/>
<dbReference type="GO" id="GO:0016324">
    <property type="term" value="C:apical plasma membrane"/>
    <property type="evidence" value="ECO:0007669"/>
    <property type="project" value="TreeGrafter"/>
</dbReference>
<dbReference type="PROSITE" id="PS51307">
    <property type="entry name" value="ASD2"/>
    <property type="match status" value="1"/>
</dbReference>
<keyword evidence="9" id="KW-1185">Reference proteome</keyword>
<keyword evidence="4" id="KW-0206">Cytoskeleton</keyword>
<dbReference type="Gene3D" id="6.10.250.3120">
    <property type="match status" value="1"/>
</dbReference>
<feature type="region of interest" description="Disordered" evidence="5">
    <location>
        <begin position="1"/>
        <end position="21"/>
    </location>
</feature>
<evidence type="ECO:0000256" key="1">
    <source>
        <dbReference type="ARBA" id="ARBA00004245"/>
    </source>
</evidence>
<dbReference type="InterPro" id="IPR027685">
    <property type="entry name" value="Shroom_fam"/>
</dbReference>
<reference evidence="8" key="1">
    <citation type="submission" date="2021-02" db="EMBL/GenBank/DDBJ databases">
        <authorList>
            <person name="Nowell W R."/>
        </authorList>
    </citation>
    <scope>NUCLEOTIDE SEQUENCE</scope>
</reference>
<feature type="non-terminal residue" evidence="8">
    <location>
        <position position="1"/>
    </location>
</feature>
<evidence type="ECO:0000256" key="5">
    <source>
        <dbReference type="SAM" id="MobiDB-lite"/>
    </source>
</evidence>
<dbReference type="EMBL" id="CAJNOL010017243">
    <property type="protein sequence ID" value="CAF1677788.1"/>
    <property type="molecule type" value="Genomic_DNA"/>
</dbReference>
<dbReference type="GO" id="GO:0007015">
    <property type="term" value="P:actin filament organization"/>
    <property type="evidence" value="ECO:0007669"/>
    <property type="project" value="TreeGrafter"/>
</dbReference>
<proteinExistence type="inferred from homology"/>
<evidence type="ECO:0000256" key="3">
    <source>
        <dbReference type="ARBA" id="ARBA00022490"/>
    </source>
</evidence>
<evidence type="ECO:0000313" key="7">
    <source>
        <dbReference type="EMBL" id="CAF1562783.1"/>
    </source>
</evidence>
<organism evidence="8 9">
    <name type="scientific">Rotaria sordida</name>
    <dbReference type="NCBI Taxonomy" id="392033"/>
    <lineage>
        <taxon>Eukaryota</taxon>
        <taxon>Metazoa</taxon>
        <taxon>Spiralia</taxon>
        <taxon>Gnathifera</taxon>
        <taxon>Rotifera</taxon>
        <taxon>Eurotatoria</taxon>
        <taxon>Bdelloidea</taxon>
        <taxon>Philodinida</taxon>
        <taxon>Philodinidae</taxon>
        <taxon>Rotaria</taxon>
    </lineage>
</organism>
<evidence type="ECO:0000313" key="8">
    <source>
        <dbReference type="EMBL" id="CAF1677788.1"/>
    </source>
</evidence>
<evidence type="ECO:0000259" key="6">
    <source>
        <dbReference type="PROSITE" id="PS51307"/>
    </source>
</evidence>
<dbReference type="GO" id="GO:0005912">
    <property type="term" value="C:adherens junction"/>
    <property type="evidence" value="ECO:0007669"/>
    <property type="project" value="TreeGrafter"/>
</dbReference>
<gene>
    <name evidence="8" type="ORF">JXQ802_LOCUS58655</name>
    <name evidence="7" type="ORF">PYM288_LOCUS42022</name>
</gene>
<name>A0A816GNV9_9BILA</name>
<dbReference type="GO" id="GO:0043296">
    <property type="term" value="C:apical junction complex"/>
    <property type="evidence" value="ECO:0007669"/>
    <property type="project" value="TreeGrafter"/>
</dbReference>
<dbReference type="Proteomes" id="UP000663854">
    <property type="component" value="Unassembled WGS sequence"/>
</dbReference>
<evidence type="ECO:0000256" key="2">
    <source>
        <dbReference type="ARBA" id="ARBA00006469"/>
    </source>
</evidence>
<evidence type="ECO:0000313" key="9">
    <source>
        <dbReference type="Proteomes" id="UP000663870"/>
    </source>
</evidence>
<comment type="subcellular location">
    <subcellularLocation>
        <location evidence="1">Cytoplasm</location>
        <location evidence="1">Cytoskeleton</location>
    </subcellularLocation>
</comment>
<dbReference type="EMBL" id="CAJNOH010015331">
    <property type="protein sequence ID" value="CAF1562783.1"/>
    <property type="molecule type" value="Genomic_DNA"/>
</dbReference>
<dbReference type="Pfam" id="PF08687">
    <property type="entry name" value="ASD2"/>
    <property type="match status" value="1"/>
</dbReference>
<evidence type="ECO:0000256" key="4">
    <source>
        <dbReference type="ARBA" id="ARBA00023212"/>
    </source>
</evidence>
<feature type="region of interest" description="Disordered" evidence="5">
    <location>
        <begin position="86"/>
        <end position="110"/>
    </location>
</feature>
<comment type="similarity">
    <text evidence="2">Belongs to the shroom family.</text>
</comment>
<accession>A0A816GNV9</accession>
<dbReference type="GO" id="GO:0051015">
    <property type="term" value="F:actin filament binding"/>
    <property type="evidence" value="ECO:0007669"/>
    <property type="project" value="InterPro"/>
</dbReference>
<dbReference type="GO" id="GO:0030864">
    <property type="term" value="C:cortical actin cytoskeleton"/>
    <property type="evidence" value="ECO:0007669"/>
    <property type="project" value="TreeGrafter"/>
</dbReference>
<dbReference type="PANTHER" id="PTHR15012:SF32">
    <property type="entry name" value="PROTEIN SHROOM"/>
    <property type="match status" value="1"/>
</dbReference>